<reference evidence="3 4" key="1">
    <citation type="submission" date="2020-08" db="EMBL/GenBank/DDBJ databases">
        <title>Genomic Encyclopedia of Type Strains, Phase III (KMG-III): the genomes of soil and plant-associated and newly described type strains.</title>
        <authorList>
            <person name="Whitman W."/>
        </authorList>
    </citation>
    <scope>NUCLEOTIDE SEQUENCE [LARGE SCALE GENOMIC DNA]</scope>
    <source>
        <strain evidence="3 4">CECT 8305</strain>
    </source>
</reference>
<gene>
    <name evidence="3" type="ORF">FHS42_006175</name>
</gene>
<accession>A0A7W9QF28</accession>
<feature type="transmembrane region" description="Helical" evidence="2">
    <location>
        <begin position="746"/>
        <end position="763"/>
    </location>
</feature>
<feature type="compositionally biased region" description="Low complexity" evidence="1">
    <location>
        <begin position="1298"/>
        <end position="1310"/>
    </location>
</feature>
<feature type="transmembrane region" description="Helical" evidence="2">
    <location>
        <begin position="607"/>
        <end position="629"/>
    </location>
</feature>
<evidence type="ECO:0000313" key="3">
    <source>
        <dbReference type="EMBL" id="MBB5939083.1"/>
    </source>
</evidence>
<dbReference type="Pfam" id="PF13641">
    <property type="entry name" value="Glyco_tranf_2_3"/>
    <property type="match status" value="1"/>
</dbReference>
<feature type="transmembrane region" description="Helical" evidence="2">
    <location>
        <begin position="832"/>
        <end position="853"/>
    </location>
</feature>
<feature type="transmembrane region" description="Helical" evidence="2">
    <location>
        <begin position="770"/>
        <end position="788"/>
    </location>
</feature>
<feature type="compositionally biased region" description="Low complexity" evidence="1">
    <location>
        <begin position="1126"/>
        <end position="1146"/>
    </location>
</feature>
<feature type="transmembrane region" description="Helical" evidence="2">
    <location>
        <begin position="641"/>
        <end position="674"/>
    </location>
</feature>
<proteinExistence type="predicted"/>
<evidence type="ECO:0000313" key="4">
    <source>
        <dbReference type="Proteomes" id="UP000588098"/>
    </source>
</evidence>
<keyword evidence="2" id="KW-0472">Membrane</keyword>
<comment type="caution">
    <text evidence="3">The sequence shown here is derived from an EMBL/GenBank/DDBJ whole genome shotgun (WGS) entry which is preliminary data.</text>
</comment>
<feature type="compositionally biased region" description="Gly residues" evidence="1">
    <location>
        <begin position="1147"/>
        <end position="1157"/>
    </location>
</feature>
<feature type="region of interest" description="Disordered" evidence="1">
    <location>
        <begin position="297"/>
        <end position="327"/>
    </location>
</feature>
<dbReference type="PANTHER" id="PTHR43685">
    <property type="entry name" value="GLYCOSYLTRANSFERASE"/>
    <property type="match status" value="1"/>
</dbReference>
<dbReference type="Gene3D" id="3.90.550.10">
    <property type="entry name" value="Spore Coat Polysaccharide Biosynthesis Protein SpsA, Chain A"/>
    <property type="match status" value="1"/>
</dbReference>
<keyword evidence="2" id="KW-0812">Transmembrane</keyword>
<sequence length="1446" mass="149644">MHSQPAASYPAAPTEFAPAHGGAASSTPEFPRHVVTAVLVSHDGARWLPDALAGLLGQERPVQSAVAADTGSADDSAQLLTAALGRERVLHLARRSGFGTAVDEAVRGAPMLTPDQLPYLKRPSGWDPVTRSWRDDAYDMPELPHGEPVQWLWLLHDDCAPEPTALSELLRVADASPRAAIVGPKLRSWYDKRQLLEVGVSIARSGRRWTGLERREQDQGQHDQVRPVLAVSSAGMLIRREVWEELGGFDARLPLMRDDVDLCWRAQALGHQVLIAPDAVVRHAEAAARERRPIDCVGRAGGPTVADGEQDSAASRRTPRRSSPHRVDKSGAVYTLLANTRGALFPYVLLRVVLGTLLRTLGYLVGKAPAQAVDEFAGLCTVLLRPERVLAARRQRGRPVVEASELRPLFPPPGATMRATVEQIASNFGGRTEPELVSGGRHGVVESGPGGDDADFLEVEQFARLKRVARKPGPVLFVVLLLVSLIACRDLIGGGSLAGGALLPAPGDVGDLWGRYTDTWQPVGVGAADGGPPYLAVLAALASVFLGSTGFTLTLLLVCSVPLAGLAAYFASRPLVGSRLLRAWGSVAYALLPATTGALASGRLGTAVLAVLLPLMARAAVSAAGLTLGRGGGRQVPGWRAVWAYVLLLSLTMAFTPVVWPIAVLLGIAVLGLRAAGGGGGGGAQLVAYGTRFLAVALTPLLVLAPWSLSLLSDPGRLLEEAGLNEVRGSASALELLTLSPGGPKTASALLLVGVVLAALAALLRSGRQLAVRAAWVAALAGFLFAALAGADHWAGPATLVYGLALLCAGLVGAEGARARVAEQSFGWRQPVAALIALAAGLAPLIAACSWMLSGADGPIERRDPVQVPAFVAEEASTRDQARTLVLDGTAARVDYILVRGSGARLGDAEAATESGGDKRLDDVVAHLVAGSGADQTRELGGYAVRYVLVRDSAPRQLGRVLDTTPGLTRLSQQDGSALWRVDQRVSRVSVVQPAKGDAAGTGSTGSTGAAKDAGTVPVPVAAGPVEAHGTVPDGPAGRVLRVADKAAPGWQATLDGKELKRITVDGWAQGFELPATGGQLHLTYETPVSHTLWVWAQALFALVLLVLALPDRRREIDDDLPVANAPTGPATTTATGPATASAPVGGPVGGPAGGPDDGAPAQAPSGGGRRARRLRAAAQATGEAHEGAGTTLGQAPPGTPPSSPGMPAAPPPLSPLAPPPPGAPPDAPADGPPAADPMADPMIDPYAVPQQGYGQQWDHATGYAAGQPGYQPYQQPHPNQGPDQQPHQGQGQGQGQGQSQATDPAQDPYQQPPQVPYQQSYPDLYQQGTGYQQGADAGYQGAPYPGSQPGQAPTGYPSGGQQADPYQRDAYQSGQSGQSGYGGAYPPGQAAPYPDGPAPDGTYQDGSDPYGYGPPYPAANPGAAQDDTTYGDGTNPEPRRDGSES</sequence>
<feature type="region of interest" description="Disordered" evidence="1">
    <location>
        <begin position="1120"/>
        <end position="1446"/>
    </location>
</feature>
<protein>
    <submittedName>
        <fullName evidence="3">GT2 family glycosyltransferase</fullName>
    </submittedName>
</protein>
<feature type="transmembrane region" description="Helical" evidence="2">
    <location>
        <begin position="475"/>
        <end position="503"/>
    </location>
</feature>
<dbReference type="EMBL" id="JACHJL010000021">
    <property type="protein sequence ID" value="MBB5939083.1"/>
    <property type="molecule type" value="Genomic_DNA"/>
</dbReference>
<dbReference type="Proteomes" id="UP000588098">
    <property type="component" value="Unassembled WGS sequence"/>
</dbReference>
<keyword evidence="2" id="KW-1133">Transmembrane helix</keyword>
<name>A0A7W9QF28_9ACTN</name>
<organism evidence="3 4">
    <name type="scientific">Streptomyces zagrosensis</name>
    <dbReference type="NCBI Taxonomy" id="1042984"/>
    <lineage>
        <taxon>Bacteria</taxon>
        <taxon>Bacillati</taxon>
        <taxon>Actinomycetota</taxon>
        <taxon>Actinomycetes</taxon>
        <taxon>Kitasatosporales</taxon>
        <taxon>Streptomycetaceae</taxon>
        <taxon>Streptomyces</taxon>
    </lineage>
</organism>
<feature type="compositionally biased region" description="Low complexity" evidence="1">
    <location>
        <begin position="1317"/>
        <end position="1343"/>
    </location>
</feature>
<feature type="compositionally biased region" description="Pro residues" evidence="1">
    <location>
        <begin position="1198"/>
        <end position="1236"/>
    </location>
</feature>
<feature type="region of interest" description="Disordered" evidence="1">
    <location>
        <begin position="1"/>
        <end position="28"/>
    </location>
</feature>
<feature type="transmembrane region" description="Helical" evidence="2">
    <location>
        <begin position="344"/>
        <end position="365"/>
    </location>
</feature>
<dbReference type="GO" id="GO:0016740">
    <property type="term" value="F:transferase activity"/>
    <property type="evidence" value="ECO:0007669"/>
    <property type="project" value="UniProtKB-KW"/>
</dbReference>
<evidence type="ECO:0000256" key="2">
    <source>
        <dbReference type="SAM" id="Phobius"/>
    </source>
</evidence>
<feature type="transmembrane region" description="Helical" evidence="2">
    <location>
        <begin position="794"/>
        <end position="812"/>
    </location>
</feature>
<dbReference type="PANTHER" id="PTHR43685:SF3">
    <property type="entry name" value="SLR2126 PROTEIN"/>
    <property type="match status" value="1"/>
</dbReference>
<keyword evidence="3" id="KW-0808">Transferase</keyword>
<dbReference type="InterPro" id="IPR029044">
    <property type="entry name" value="Nucleotide-diphossugar_trans"/>
</dbReference>
<feature type="region of interest" description="Disordered" evidence="1">
    <location>
        <begin position="993"/>
        <end position="1016"/>
    </location>
</feature>
<evidence type="ECO:0000256" key="1">
    <source>
        <dbReference type="SAM" id="MobiDB-lite"/>
    </source>
</evidence>
<feature type="compositionally biased region" description="Low complexity" evidence="1">
    <location>
        <begin position="1263"/>
        <end position="1290"/>
    </location>
</feature>
<feature type="transmembrane region" description="Helical" evidence="2">
    <location>
        <begin position="583"/>
        <end position="600"/>
    </location>
</feature>
<dbReference type="InterPro" id="IPR050834">
    <property type="entry name" value="Glycosyltransf_2"/>
</dbReference>
<feature type="compositionally biased region" description="Low complexity" evidence="1">
    <location>
        <begin position="1387"/>
        <end position="1402"/>
    </location>
</feature>
<dbReference type="SUPFAM" id="SSF53448">
    <property type="entry name" value="Nucleotide-diphospho-sugar transferases"/>
    <property type="match status" value="1"/>
</dbReference>
<keyword evidence="4" id="KW-1185">Reference proteome</keyword>